<dbReference type="InterPro" id="IPR036179">
    <property type="entry name" value="Ig-like_dom_sf"/>
</dbReference>
<dbReference type="SUPFAM" id="SSF48726">
    <property type="entry name" value="Immunoglobulin"/>
    <property type="match status" value="1"/>
</dbReference>
<evidence type="ECO:0000313" key="5">
    <source>
        <dbReference type="Proteomes" id="UP001181693"/>
    </source>
</evidence>
<dbReference type="PANTHER" id="PTHR19944">
    <property type="entry name" value="MHC CLASS II-RELATED"/>
    <property type="match status" value="1"/>
</dbReference>
<dbReference type="PROSITE" id="PS00290">
    <property type="entry name" value="IG_MHC"/>
    <property type="match status" value="1"/>
</dbReference>
<protein>
    <recommendedName>
        <fullName evidence="3">Ig-like domain-containing protein</fullName>
    </recommendedName>
</protein>
<proteinExistence type="predicted"/>
<dbReference type="InterPro" id="IPR007110">
    <property type="entry name" value="Ig-like_dom"/>
</dbReference>
<dbReference type="Gene3D" id="2.60.40.10">
    <property type="entry name" value="Immunoglobulins"/>
    <property type="match status" value="1"/>
</dbReference>
<dbReference type="SMART" id="SM00407">
    <property type="entry name" value="IGc1"/>
    <property type="match status" value="1"/>
</dbReference>
<dbReference type="AlphaFoldDB" id="A0AAV3ADJ1"/>
<feature type="domain" description="Ig-like" evidence="3">
    <location>
        <begin position="27"/>
        <end position="124"/>
    </location>
</feature>
<dbReference type="Pfam" id="PF07654">
    <property type="entry name" value="C1-set"/>
    <property type="match status" value="1"/>
</dbReference>
<evidence type="ECO:0000259" key="3">
    <source>
        <dbReference type="PROSITE" id="PS50835"/>
    </source>
</evidence>
<reference evidence="4" key="1">
    <citation type="thesis" date="2020" institute="ProQuest LLC" country="789 East Eisenhower Parkway, Ann Arbor, MI, USA">
        <title>Comparative Genomics and Chromosome Evolution.</title>
        <authorList>
            <person name="Mudd A.B."/>
        </authorList>
    </citation>
    <scope>NUCLEOTIDE SEQUENCE</scope>
    <source>
        <strain evidence="4">1538</strain>
        <tissue evidence="4">Blood</tissue>
    </source>
</reference>
<dbReference type="Proteomes" id="UP001181693">
    <property type="component" value="Unassembled WGS sequence"/>
</dbReference>
<dbReference type="InterPro" id="IPR013783">
    <property type="entry name" value="Ig-like_fold"/>
</dbReference>
<dbReference type="InterPro" id="IPR003597">
    <property type="entry name" value="Ig_C1-set"/>
</dbReference>
<evidence type="ECO:0000256" key="1">
    <source>
        <dbReference type="ARBA" id="ARBA00023157"/>
    </source>
</evidence>
<comment type="caution">
    <text evidence="4">The sequence shown here is derived from an EMBL/GenBank/DDBJ whole genome shotgun (WGS) entry which is preliminary data.</text>
</comment>
<dbReference type="InterPro" id="IPR003006">
    <property type="entry name" value="Ig/MHC_CS"/>
</dbReference>
<keyword evidence="1" id="KW-1015">Disulfide bond</keyword>
<gene>
    <name evidence="4" type="ORF">GDO54_014016</name>
</gene>
<dbReference type="InterPro" id="IPR050160">
    <property type="entry name" value="MHC/Immunoglobulin"/>
</dbReference>
<keyword evidence="5" id="KW-1185">Reference proteome</keyword>
<dbReference type="PANTHER" id="PTHR19944:SF98">
    <property type="entry name" value="IG-LIKE DOMAIN-CONTAINING PROTEIN"/>
    <property type="match status" value="1"/>
</dbReference>
<dbReference type="PROSITE" id="PS50835">
    <property type="entry name" value="IG_LIKE"/>
    <property type="match status" value="1"/>
</dbReference>
<keyword evidence="2" id="KW-0393">Immunoglobulin domain</keyword>
<sequence>MYSTKPLWYIIGGGTQLFVQTGEVKPPAVFLFGPSKEELELKKTATLVCTAGQYKPRPATMEFLVDGQKWTNGVYTSPITKESDNSYMESGYLTMNVSDYSKHDNYACKVTHQGKEFVQTMKRSECF</sequence>
<accession>A0AAV3ADJ1</accession>
<dbReference type="EMBL" id="DYDO01000006">
    <property type="protein sequence ID" value="DBA23060.1"/>
    <property type="molecule type" value="Genomic_DNA"/>
</dbReference>
<dbReference type="FunFam" id="2.60.40.10:FF:000283">
    <property type="entry name" value="Immunoglobulin kappa constant"/>
    <property type="match status" value="1"/>
</dbReference>
<evidence type="ECO:0000256" key="2">
    <source>
        <dbReference type="ARBA" id="ARBA00023319"/>
    </source>
</evidence>
<name>A0AAV3ADJ1_PYXAD</name>
<evidence type="ECO:0000313" key="4">
    <source>
        <dbReference type="EMBL" id="DBA23060.1"/>
    </source>
</evidence>
<organism evidence="4 5">
    <name type="scientific">Pyxicephalus adspersus</name>
    <name type="common">African bullfrog</name>
    <dbReference type="NCBI Taxonomy" id="30357"/>
    <lineage>
        <taxon>Eukaryota</taxon>
        <taxon>Metazoa</taxon>
        <taxon>Chordata</taxon>
        <taxon>Craniata</taxon>
        <taxon>Vertebrata</taxon>
        <taxon>Euteleostomi</taxon>
        <taxon>Amphibia</taxon>
        <taxon>Batrachia</taxon>
        <taxon>Anura</taxon>
        <taxon>Neobatrachia</taxon>
        <taxon>Ranoidea</taxon>
        <taxon>Pyxicephalidae</taxon>
        <taxon>Pyxicephalinae</taxon>
        <taxon>Pyxicephalus</taxon>
    </lineage>
</organism>